<gene>
    <name evidence="2" type="ORF">ANN_13426</name>
</gene>
<name>A0ABQ8TJV3_PERAM</name>
<keyword evidence="3" id="KW-1185">Reference proteome</keyword>
<comment type="caution">
    <text evidence="2">The sequence shown here is derived from an EMBL/GenBank/DDBJ whole genome shotgun (WGS) entry which is preliminary data.</text>
</comment>
<feature type="region of interest" description="Disordered" evidence="1">
    <location>
        <begin position="136"/>
        <end position="155"/>
    </location>
</feature>
<sequence>MSPGSSAESCTAYALSVLRNNPENKPSSRRYNLHKMSDGVGEREFGSECENSSEWRTDLPPTFYENEKVLHSKVPAASNTSVFVRHIPKIYASYEVYEEVGCVSSDGSTRRADIIIIDRQKDKGVILDPQSVSRCMSNSHKRPQRMRERKGEGPTNRCLEEALRLKYVSDDDDDDYDDDDYDDDDDDDGDIFFWDYKSQFVK</sequence>
<dbReference type="Proteomes" id="UP001148838">
    <property type="component" value="Unassembled WGS sequence"/>
</dbReference>
<feature type="compositionally biased region" description="Basic and acidic residues" evidence="1">
    <location>
        <begin position="145"/>
        <end position="155"/>
    </location>
</feature>
<dbReference type="EMBL" id="JAJSOF020000009">
    <property type="protein sequence ID" value="KAJ4446729.1"/>
    <property type="molecule type" value="Genomic_DNA"/>
</dbReference>
<protein>
    <submittedName>
        <fullName evidence="2">Uncharacterized protein</fullName>
    </submittedName>
</protein>
<reference evidence="2 3" key="1">
    <citation type="journal article" date="2022" name="Allergy">
        <title>Genome assembly and annotation of Periplaneta americana reveal a comprehensive cockroach allergen profile.</title>
        <authorList>
            <person name="Wang L."/>
            <person name="Xiong Q."/>
            <person name="Saelim N."/>
            <person name="Wang L."/>
            <person name="Nong W."/>
            <person name="Wan A.T."/>
            <person name="Shi M."/>
            <person name="Liu X."/>
            <person name="Cao Q."/>
            <person name="Hui J.H.L."/>
            <person name="Sookrung N."/>
            <person name="Leung T.F."/>
            <person name="Tungtrongchitr A."/>
            <person name="Tsui S.K.W."/>
        </authorList>
    </citation>
    <scope>NUCLEOTIDE SEQUENCE [LARGE SCALE GENOMIC DNA]</scope>
    <source>
        <strain evidence="2">PWHHKU_190912</strain>
    </source>
</reference>
<accession>A0ABQ8TJV3</accession>
<evidence type="ECO:0000256" key="1">
    <source>
        <dbReference type="SAM" id="MobiDB-lite"/>
    </source>
</evidence>
<evidence type="ECO:0000313" key="3">
    <source>
        <dbReference type="Proteomes" id="UP001148838"/>
    </source>
</evidence>
<proteinExistence type="predicted"/>
<evidence type="ECO:0000313" key="2">
    <source>
        <dbReference type="EMBL" id="KAJ4446729.1"/>
    </source>
</evidence>
<organism evidence="2 3">
    <name type="scientific">Periplaneta americana</name>
    <name type="common">American cockroach</name>
    <name type="synonym">Blatta americana</name>
    <dbReference type="NCBI Taxonomy" id="6978"/>
    <lineage>
        <taxon>Eukaryota</taxon>
        <taxon>Metazoa</taxon>
        <taxon>Ecdysozoa</taxon>
        <taxon>Arthropoda</taxon>
        <taxon>Hexapoda</taxon>
        <taxon>Insecta</taxon>
        <taxon>Pterygota</taxon>
        <taxon>Neoptera</taxon>
        <taxon>Polyneoptera</taxon>
        <taxon>Dictyoptera</taxon>
        <taxon>Blattodea</taxon>
        <taxon>Blattoidea</taxon>
        <taxon>Blattidae</taxon>
        <taxon>Blattinae</taxon>
        <taxon>Periplaneta</taxon>
    </lineage>
</organism>